<dbReference type="PATRIC" id="fig|1165867.3.peg.2359"/>
<reference evidence="2 3" key="1">
    <citation type="journal article" date="2012" name="J. Bacteriol.">
        <title>Draft genome sequence of the nitrophenol-degrading actinomycete Rhodococcus imtechensis RKJ300.</title>
        <authorList>
            <person name="Vikram S."/>
            <person name="Kumar S."/>
            <person name="Subramanian S."/>
            <person name="Raghava G.P."/>
        </authorList>
    </citation>
    <scope>NUCLEOTIDE SEQUENCE [LARGE SCALE GENOMIC DNA]</scope>
    <source>
        <strain evidence="2 3">RKJ300</strain>
    </source>
</reference>
<organism evidence="2 3">
    <name type="scientific">Rhodococcus opacus RKJ300 = JCM 13270</name>
    <dbReference type="NCBI Taxonomy" id="1165867"/>
    <lineage>
        <taxon>Bacteria</taxon>
        <taxon>Bacillati</taxon>
        <taxon>Actinomycetota</taxon>
        <taxon>Actinomycetes</taxon>
        <taxon>Mycobacteriales</taxon>
        <taxon>Nocardiaceae</taxon>
        <taxon>Rhodococcus</taxon>
    </lineage>
</organism>
<sequence>MLDSPSATTSPEAPTTTKSVGVTRAATTDAASGHAVERAVDKTGWYGGFKITVDDVTATPEGGGTTVDLALSYENLVGVKNTAPDTGYLEVDGGEVVEATFDNPNIAGFGKGTGTATASLTSTDESADLEEILDSLVLVYGEPDSNTTRLPFAADADVESLKPRGIPVGQTFSDKVRIELSKAFLWPSYQAGEQNKYELWTEVSLTCTEECARFGYGVTIANFTLTSPNGKSVKADSRSPWATSSISDTSPVDHQWLVFVIDEPATGIYTFNLTMKAMSNQPEYAVDATTTITL</sequence>
<evidence type="ECO:0000256" key="1">
    <source>
        <dbReference type="SAM" id="MobiDB-lite"/>
    </source>
</evidence>
<evidence type="ECO:0000313" key="2">
    <source>
        <dbReference type="EMBL" id="EID79765.1"/>
    </source>
</evidence>
<proteinExistence type="predicted"/>
<name>I0WTP9_RHOOP</name>
<comment type="caution">
    <text evidence="2">The sequence shown here is derived from an EMBL/GenBank/DDBJ whole genome shotgun (WGS) entry which is preliminary data.</text>
</comment>
<evidence type="ECO:0000313" key="3">
    <source>
        <dbReference type="Proteomes" id="UP000006447"/>
    </source>
</evidence>
<feature type="compositionally biased region" description="Low complexity" evidence="1">
    <location>
        <begin position="1"/>
        <end position="17"/>
    </location>
</feature>
<gene>
    <name evidence="2" type="ORF">W59_11616</name>
</gene>
<dbReference type="AlphaFoldDB" id="I0WTP9"/>
<dbReference type="EMBL" id="AJJH01000056">
    <property type="protein sequence ID" value="EID79765.1"/>
    <property type="molecule type" value="Genomic_DNA"/>
</dbReference>
<dbReference type="Proteomes" id="UP000006447">
    <property type="component" value="Unassembled WGS sequence"/>
</dbReference>
<accession>I0WTP9</accession>
<feature type="region of interest" description="Disordered" evidence="1">
    <location>
        <begin position="1"/>
        <end position="32"/>
    </location>
</feature>
<protein>
    <submittedName>
        <fullName evidence="2">Uncharacterized protein</fullName>
    </submittedName>
</protein>